<evidence type="ECO:0000259" key="5">
    <source>
        <dbReference type="PROSITE" id="PS51007"/>
    </source>
</evidence>
<name>A0AAE3INH7_9BACT</name>
<dbReference type="AlphaFoldDB" id="A0AAE3INH7"/>
<dbReference type="GO" id="GO:0009055">
    <property type="term" value="F:electron transfer activity"/>
    <property type="evidence" value="ECO:0007669"/>
    <property type="project" value="InterPro"/>
</dbReference>
<dbReference type="GO" id="GO:0046872">
    <property type="term" value="F:metal ion binding"/>
    <property type="evidence" value="ECO:0007669"/>
    <property type="project" value="UniProtKB-KW"/>
</dbReference>
<dbReference type="InterPro" id="IPR051459">
    <property type="entry name" value="Cytochrome_c-type_DH"/>
</dbReference>
<evidence type="ECO:0000256" key="1">
    <source>
        <dbReference type="ARBA" id="ARBA00022617"/>
    </source>
</evidence>
<accession>A0AAE3INH7</accession>
<evidence type="ECO:0000313" key="6">
    <source>
        <dbReference type="EMBL" id="MCU7693571.1"/>
    </source>
</evidence>
<dbReference type="Gene3D" id="1.10.760.10">
    <property type="entry name" value="Cytochrome c-like domain"/>
    <property type="match status" value="1"/>
</dbReference>
<evidence type="ECO:0000256" key="4">
    <source>
        <dbReference type="PROSITE-ProRule" id="PRU00433"/>
    </source>
</evidence>
<dbReference type="InterPro" id="IPR036909">
    <property type="entry name" value="Cyt_c-like_dom_sf"/>
</dbReference>
<dbReference type="EMBL" id="JAOTPL010000003">
    <property type="protein sequence ID" value="MCU7693571.1"/>
    <property type="molecule type" value="Genomic_DNA"/>
</dbReference>
<keyword evidence="3 4" id="KW-0408">Iron</keyword>
<evidence type="ECO:0000256" key="2">
    <source>
        <dbReference type="ARBA" id="ARBA00022723"/>
    </source>
</evidence>
<dbReference type="Proteomes" id="UP001209317">
    <property type="component" value="Unassembled WGS sequence"/>
</dbReference>
<dbReference type="InterPro" id="IPR009056">
    <property type="entry name" value="Cyt_c-like_dom"/>
</dbReference>
<proteinExistence type="predicted"/>
<dbReference type="PROSITE" id="PS51257">
    <property type="entry name" value="PROKAR_LIPOPROTEIN"/>
    <property type="match status" value="1"/>
</dbReference>
<organism evidence="6 7">
    <name type="scientific">Haoranjiania flava</name>
    <dbReference type="NCBI Taxonomy" id="1856322"/>
    <lineage>
        <taxon>Bacteria</taxon>
        <taxon>Pseudomonadati</taxon>
        <taxon>Bacteroidota</taxon>
        <taxon>Chitinophagia</taxon>
        <taxon>Chitinophagales</taxon>
        <taxon>Chitinophagaceae</taxon>
        <taxon>Haoranjiania</taxon>
    </lineage>
</organism>
<dbReference type="RefSeq" id="WP_263037059.1">
    <property type="nucleotide sequence ID" value="NZ_JAOTPL010000003.1"/>
</dbReference>
<comment type="caution">
    <text evidence="6">The sequence shown here is derived from an EMBL/GenBank/DDBJ whole genome shotgun (WGS) entry which is preliminary data.</text>
</comment>
<dbReference type="PANTHER" id="PTHR35008:SF4">
    <property type="entry name" value="BLL4482 PROTEIN"/>
    <property type="match status" value="1"/>
</dbReference>
<evidence type="ECO:0000256" key="3">
    <source>
        <dbReference type="ARBA" id="ARBA00023004"/>
    </source>
</evidence>
<dbReference type="PROSITE" id="PS51007">
    <property type="entry name" value="CYTC"/>
    <property type="match status" value="1"/>
</dbReference>
<reference evidence="6" key="1">
    <citation type="submission" date="2022-10" db="EMBL/GenBank/DDBJ databases">
        <authorList>
            <person name="Kim H.S."/>
            <person name="Kim J.-S."/>
            <person name="Suh M.K."/>
            <person name="Eom M.K."/>
            <person name="Lee J.-S."/>
        </authorList>
    </citation>
    <scope>NUCLEOTIDE SEQUENCE</scope>
    <source>
        <strain evidence="6">LIP-5</strain>
    </source>
</reference>
<dbReference type="GO" id="GO:0020037">
    <property type="term" value="F:heme binding"/>
    <property type="evidence" value="ECO:0007669"/>
    <property type="project" value="InterPro"/>
</dbReference>
<protein>
    <submittedName>
        <fullName evidence="6">C-type cytochrome</fullName>
    </submittedName>
</protein>
<keyword evidence="2 4" id="KW-0479">Metal-binding</keyword>
<sequence>MKTALCIMLIAGVGFFVSCNNSPEVINTQERVGINDSALVRKGEHLVMIAGCHDCHSPKRMGPNGPEIILEKMLSGYPSERTLPKFDTALAKRGIAQMSEDMTAAAGPWGISFASNLTPDGTGAGSWPLENLKRALRHGKAKGLESGRLLLPPMPWFNYVNFTDEEIEAIHAYLKSITPVQNIVPQPVLFKK</sequence>
<keyword evidence="1 4" id="KW-0349">Heme</keyword>
<feature type="domain" description="Cytochrome c" evidence="5">
    <location>
        <begin position="38"/>
        <end position="178"/>
    </location>
</feature>
<gene>
    <name evidence="6" type="ORF">OD355_03470</name>
</gene>
<dbReference type="SUPFAM" id="SSF46626">
    <property type="entry name" value="Cytochrome c"/>
    <property type="match status" value="1"/>
</dbReference>
<dbReference type="PANTHER" id="PTHR35008">
    <property type="entry name" value="BLL4482 PROTEIN-RELATED"/>
    <property type="match status" value="1"/>
</dbReference>
<evidence type="ECO:0000313" key="7">
    <source>
        <dbReference type="Proteomes" id="UP001209317"/>
    </source>
</evidence>
<keyword evidence="7" id="KW-1185">Reference proteome</keyword>